<dbReference type="Gene3D" id="3.40.50.300">
    <property type="entry name" value="P-loop containing nucleotide triphosphate hydrolases"/>
    <property type="match status" value="1"/>
</dbReference>
<dbReference type="PIRSF" id="PIRSF007531">
    <property type="entry name" value="CPT"/>
    <property type="match status" value="1"/>
</dbReference>
<name>A0ABY6CAH3_9HYPH</name>
<evidence type="ECO:0000313" key="2">
    <source>
        <dbReference type="Proteomes" id="UP001061862"/>
    </source>
</evidence>
<gene>
    <name evidence="1" type="ORF">N8A98_18595</name>
</gene>
<keyword evidence="2" id="KW-1185">Reference proteome</keyword>
<proteinExistence type="predicted"/>
<reference evidence="1 2" key="1">
    <citation type="submission" date="2022-09" db="EMBL/GenBank/DDBJ databases">
        <title>Interaction between co-microsymbionts with complementary sets of symbiotic genes in legume-rhizobium systems.</title>
        <authorList>
            <person name="Safronova V."/>
            <person name="Sazanova A."/>
            <person name="Afonin A."/>
            <person name="Chirak E."/>
        </authorList>
    </citation>
    <scope>NUCLEOTIDE SEQUENCE [LARGE SCALE GENOMIC DNA]</scope>
    <source>
        <strain evidence="1 2">A18/4-1</strain>
    </source>
</reference>
<sequence length="191" mass="21008">MIEPGKIIFVHGASSSGKSTIARGIQAQIGLPFWHISIDHLRDAGVLPSGRFKSGEFDWKAARAPFFDGFHRSLAAYAAAGNNLVLEHILDTPGWLDELVALFAPFDVFLVGVHCPLPLLIEREKARGDRPLGSAEQDFHTIHQGMEYDFEVQTDSDAQGNVERVIAAWENRTGPSFFARRAMASGAAQHR</sequence>
<protein>
    <submittedName>
        <fullName evidence="1">Chloramphenicol phosphotransferase CPT family protein</fullName>
    </submittedName>
</protein>
<dbReference type="SUPFAM" id="SSF52540">
    <property type="entry name" value="P-loop containing nucleoside triphosphate hydrolases"/>
    <property type="match status" value="1"/>
</dbReference>
<organism evidence="1 2">
    <name type="scientific">Devosia neptuniae</name>
    <dbReference type="NCBI Taxonomy" id="191302"/>
    <lineage>
        <taxon>Bacteria</taxon>
        <taxon>Pseudomonadati</taxon>
        <taxon>Pseudomonadota</taxon>
        <taxon>Alphaproteobacteria</taxon>
        <taxon>Hyphomicrobiales</taxon>
        <taxon>Devosiaceae</taxon>
        <taxon>Devosia</taxon>
    </lineage>
</organism>
<dbReference type="EMBL" id="CP104965">
    <property type="protein sequence ID" value="UXN69226.1"/>
    <property type="molecule type" value="Genomic_DNA"/>
</dbReference>
<accession>A0ABY6CAH3</accession>
<dbReference type="RefSeq" id="WP_262167537.1">
    <property type="nucleotide sequence ID" value="NZ_CP104965.1"/>
</dbReference>
<dbReference type="InterPro" id="IPR027417">
    <property type="entry name" value="P-loop_NTPase"/>
</dbReference>
<dbReference type="Pfam" id="PF07931">
    <property type="entry name" value="CPT"/>
    <property type="match status" value="1"/>
</dbReference>
<dbReference type="InterPro" id="IPR012853">
    <property type="entry name" value="CPT"/>
</dbReference>
<evidence type="ECO:0000313" key="1">
    <source>
        <dbReference type="EMBL" id="UXN69226.1"/>
    </source>
</evidence>
<dbReference type="Proteomes" id="UP001061862">
    <property type="component" value="Chromosome"/>
</dbReference>